<dbReference type="EMBL" id="UINC01155178">
    <property type="protein sequence ID" value="SVD50886.1"/>
    <property type="molecule type" value="Genomic_DNA"/>
</dbReference>
<dbReference type="AlphaFoldDB" id="A0A382VWA7"/>
<organism evidence="1">
    <name type="scientific">marine metagenome</name>
    <dbReference type="NCBI Taxonomy" id="408172"/>
    <lineage>
        <taxon>unclassified sequences</taxon>
        <taxon>metagenomes</taxon>
        <taxon>ecological metagenomes</taxon>
    </lineage>
</organism>
<name>A0A382VWA7_9ZZZZ</name>
<feature type="non-terminal residue" evidence="1">
    <location>
        <position position="24"/>
    </location>
</feature>
<accession>A0A382VWA7</accession>
<proteinExistence type="predicted"/>
<gene>
    <name evidence="1" type="ORF">METZ01_LOCUS403740</name>
</gene>
<protein>
    <submittedName>
        <fullName evidence="1">Uncharacterized protein</fullName>
    </submittedName>
</protein>
<sequence>MLLLELNTIFIECPKRSIASASSV</sequence>
<evidence type="ECO:0000313" key="1">
    <source>
        <dbReference type="EMBL" id="SVD50886.1"/>
    </source>
</evidence>
<reference evidence="1" key="1">
    <citation type="submission" date="2018-05" db="EMBL/GenBank/DDBJ databases">
        <authorList>
            <person name="Lanie J.A."/>
            <person name="Ng W.-L."/>
            <person name="Kazmierczak K.M."/>
            <person name="Andrzejewski T.M."/>
            <person name="Davidsen T.M."/>
            <person name="Wayne K.J."/>
            <person name="Tettelin H."/>
            <person name="Glass J.I."/>
            <person name="Rusch D."/>
            <person name="Podicherti R."/>
            <person name="Tsui H.-C.T."/>
            <person name="Winkler M.E."/>
        </authorList>
    </citation>
    <scope>NUCLEOTIDE SEQUENCE</scope>
</reference>